<evidence type="ECO:0000256" key="1">
    <source>
        <dbReference type="RuleBase" id="RU003814"/>
    </source>
</evidence>
<dbReference type="Proteomes" id="UP000192775">
    <property type="component" value="Chromosome"/>
</dbReference>
<keyword evidence="2" id="KW-0413">Isomerase</keyword>
<dbReference type="AlphaFoldDB" id="A0A1X9LV69"/>
<protein>
    <submittedName>
        <fullName evidence="2">Methylthioribose-1-phosphate isomerase</fullName>
    </submittedName>
</protein>
<dbReference type="InterPro" id="IPR000649">
    <property type="entry name" value="IF-2B-related"/>
</dbReference>
<dbReference type="KEGG" id="cphy:B5808_03795"/>
<dbReference type="Pfam" id="PF01008">
    <property type="entry name" value="IF-2B"/>
    <property type="match status" value="1"/>
</dbReference>
<dbReference type="PANTHER" id="PTHR43475">
    <property type="entry name" value="METHYLTHIORIBOSE-1-PHOSPHATE ISOMERASE"/>
    <property type="match status" value="1"/>
</dbReference>
<comment type="similarity">
    <text evidence="1">Belongs to the eIF-2B alpha/beta/delta subunits family.</text>
</comment>
<dbReference type="InterPro" id="IPR027363">
    <property type="entry name" value="M1Pi_N"/>
</dbReference>
<dbReference type="GO" id="GO:0019509">
    <property type="term" value="P:L-methionine salvage from methylthioadenosine"/>
    <property type="evidence" value="ECO:0007669"/>
    <property type="project" value="TreeGrafter"/>
</dbReference>
<proteinExistence type="inferred from homology"/>
<accession>A0A1X9LV69</accession>
<dbReference type="InterPro" id="IPR037171">
    <property type="entry name" value="NagB/RpiA_transferase-like"/>
</dbReference>
<gene>
    <name evidence="2" type="ORF">B5808_03795</name>
</gene>
<sequence length="354" mass="37409">MTHRLQTPASARRAPLLDDSVRVVDGAVLILDRRVFPRSVEWVAAVDAEEVAAAIAGMVTQSSGPLYAAYAAMELTALQVADLDLDAAGRRMRRAAEVVATARPTNGHPREAVEHVLAAIDEAASTPQLVEAAVEAARDGSDLYRRRSRLLGDATVALLDDGARILTHCWMDTYLVETVRAAEAVGKSFEWVATETRPYLQGARLTSHTLAEMGQPVTLITDGMGAAAMAPGSGLGPIDALVTAADRVSLDGSVVNKVGTLGLAVAASAFGVPFYALVQAPDAGAPTADDIVVEERDGDEVLAVGGVRTASDLVTRGWYPAFDVTPARFVTRIVTDRGAFPADRVADYHRKQQA</sequence>
<dbReference type="STRING" id="1619308.B5808_03795"/>
<keyword evidence="3" id="KW-1185">Reference proteome</keyword>
<dbReference type="GO" id="GO:0046523">
    <property type="term" value="F:S-methyl-5-thioribose-1-phosphate isomerase activity"/>
    <property type="evidence" value="ECO:0007669"/>
    <property type="project" value="TreeGrafter"/>
</dbReference>
<organism evidence="2 3">
    <name type="scientific">Cnuibacter physcomitrellae</name>
    <dbReference type="NCBI Taxonomy" id="1619308"/>
    <lineage>
        <taxon>Bacteria</taxon>
        <taxon>Bacillati</taxon>
        <taxon>Actinomycetota</taxon>
        <taxon>Actinomycetes</taxon>
        <taxon>Micrococcales</taxon>
        <taxon>Microbacteriaceae</taxon>
        <taxon>Cnuibacter</taxon>
    </lineage>
</organism>
<evidence type="ECO:0000313" key="3">
    <source>
        <dbReference type="Proteomes" id="UP000192775"/>
    </source>
</evidence>
<dbReference type="EMBL" id="CP020715">
    <property type="protein sequence ID" value="ARJ07189.1"/>
    <property type="molecule type" value="Genomic_DNA"/>
</dbReference>
<dbReference type="Gene3D" id="1.20.120.420">
    <property type="entry name" value="translation initiation factor eif-2b, domain 1"/>
    <property type="match status" value="1"/>
</dbReference>
<evidence type="ECO:0000313" key="2">
    <source>
        <dbReference type="EMBL" id="ARJ07189.1"/>
    </source>
</evidence>
<reference evidence="2 3" key="1">
    <citation type="submission" date="2017-04" db="EMBL/GenBank/DDBJ databases">
        <authorList>
            <person name="Afonso C.L."/>
            <person name="Miller P.J."/>
            <person name="Scott M.A."/>
            <person name="Spackman E."/>
            <person name="Goraichik I."/>
            <person name="Dimitrov K.M."/>
            <person name="Suarez D.L."/>
            <person name="Swayne D.E."/>
        </authorList>
    </citation>
    <scope>NUCLEOTIDE SEQUENCE [LARGE SCALE GENOMIC DNA]</scope>
    <source>
        <strain evidence="3">XA(T)</strain>
    </source>
</reference>
<name>A0A1X9LV69_9MICO</name>
<dbReference type="PANTHER" id="PTHR43475:SF1">
    <property type="entry name" value="METHYLTHIORIBOSE-1-PHOSPHATE ISOMERASE"/>
    <property type="match status" value="1"/>
</dbReference>
<dbReference type="Gene3D" id="3.40.50.10470">
    <property type="entry name" value="Translation initiation factor eif-2b, domain 2"/>
    <property type="match status" value="1"/>
</dbReference>
<dbReference type="InterPro" id="IPR042529">
    <property type="entry name" value="IF_2B-like_C"/>
</dbReference>
<dbReference type="SUPFAM" id="SSF100950">
    <property type="entry name" value="NagB/RpiA/CoA transferase-like"/>
    <property type="match status" value="1"/>
</dbReference>